<dbReference type="Proteomes" id="UP000256326">
    <property type="component" value="Unassembled WGS sequence"/>
</dbReference>
<sequence>MKKHILPIGLLFIAVNSFAQTIPSSTENYIYTKTYLSKPGDPVQKSPLESITYFDGLGRPKQILNVKSSPAVNDVVTKIEYDGFGRQTKNYLAVPQQGSSNGAIYGNPLSTVTSTPYGSEKIYSEKVLENSPLDRIQQQVQVGNDWSNKPVNFAYGTNTATEVKKFITTTSWTNNATNSTLTQSGNFGASQLYKNTVTDEDGNVSIEFKNGEGQTLLVRKNDGTKDSDTYYVYNEYNQLAFVVSPEAAVKATISQTDLDELCYQYRYDGRGRLVEKKIPGKGLNPNTGIWNWELMVYDNQDRLVMTQDANLLTLGQWLFTKYDKFSRVAYTGITTDSGSRSSLQSTFNGKGSNNVERTTTNFAQPGLLVYYDNDATKNYPNTITKLLSVNYYDTYPTGTPAIPTSILSQVVLTQTGNLSTKSLPTASYVNNIETNGWTKNYIWYDTEGRTIGTHSINHLGGYTKTESFIDFAGVPQNTNTYHKRRNADTELVVKEEFVYDPQNRLLTHTHEVVGKTPKELLVENHYNEIGQLDWKKVGGISGSPLQKVDYSYNIRGWMTGINNGDITYSPSDESHILNNGKLFGYIIRYNNPQNPSLGTAKYNGNIAEIDWIYKDNPLKRYGYKYDKLNRLLAGNYQDPASTVPESHINDEVLTYDLNGNIKTLVRNGKHGKYYTPIVVDNLGYQYTGNRVTNITDASGNSSGYEGGGQTITYDANGNTIAMPDKKISAIAYNFLNLPKQINQNANVTNYYYRADGVKVKKKFTLTNSSGTKIINTEYLDGFQYSTPNTDPIRKALENPDDATIDASLAGEEEAFTKDETRKIAVIVDPGTPEVENLILSFFPTAEGYYDFENLRYIYQYKDHLGNVRLSYVKNGNDLQIMDRNDYYPFGMSFLKNNMLPVLYDPMSVPYNYKYNGKELQETGMYDYGARFYISDIGRWGVVDGKSEKYFSLSPYHYAGNNPIMYLDVDGNEFTEDAWKWVNKLIADINSRQASNNKDIAKYEAQIKSGKYGFLGSEKSARNAISRLQANNSALETTRGETATLAASSQVYDVINSDTLNEGGSSPFSSKTITGATGFNFKDGKVVIIMPSEGGMNIFSHELKHAYQFETGESGFVNRELADKGTQFLHDKMDEVAGYSRGAFFGGQTVGVNDLDGVYSSLPKGPISVNNNPEIVKALSLPTAQRQQALQRIANEGKAFRVDGQTYYKK</sequence>
<organism evidence="3 4">
    <name type="scientific">Epilithonimonas hispanica</name>
    <dbReference type="NCBI Taxonomy" id="358687"/>
    <lineage>
        <taxon>Bacteria</taxon>
        <taxon>Pseudomonadati</taxon>
        <taxon>Bacteroidota</taxon>
        <taxon>Flavobacteriia</taxon>
        <taxon>Flavobacteriales</taxon>
        <taxon>Weeksellaceae</taxon>
        <taxon>Chryseobacterium group</taxon>
        <taxon>Epilithonimonas</taxon>
    </lineage>
</organism>
<feature type="signal peptide" evidence="1">
    <location>
        <begin position="1"/>
        <end position="19"/>
    </location>
</feature>
<dbReference type="NCBIfam" id="TIGR03696">
    <property type="entry name" value="Rhs_assc_core"/>
    <property type="match status" value="1"/>
</dbReference>
<comment type="caution">
    <text evidence="3">The sequence shown here is derived from an EMBL/GenBank/DDBJ whole genome shotgun (WGS) entry which is preliminary data.</text>
</comment>
<feature type="chain" id="PRO_5017704028" evidence="1">
    <location>
        <begin position="20"/>
        <end position="1209"/>
    </location>
</feature>
<accession>A0A3D9CJV1</accession>
<dbReference type="EMBL" id="QNUG01000071">
    <property type="protein sequence ID" value="REC66017.1"/>
    <property type="molecule type" value="Genomic_DNA"/>
</dbReference>
<name>A0A3D9CJV1_9FLAO</name>
<dbReference type="OrthoDB" id="2972467at2"/>
<gene>
    <name evidence="3" type="ORF">DRF58_17265</name>
</gene>
<dbReference type="InterPro" id="IPR022385">
    <property type="entry name" value="Rhs_assc_core"/>
</dbReference>
<evidence type="ECO:0000313" key="4">
    <source>
        <dbReference type="Proteomes" id="UP000256326"/>
    </source>
</evidence>
<proteinExistence type="predicted"/>
<dbReference type="InterPro" id="IPR050708">
    <property type="entry name" value="T6SS_VgrG/RHS"/>
</dbReference>
<dbReference type="RefSeq" id="WP_116037149.1">
    <property type="nucleotide sequence ID" value="NZ_JBHLVV010000039.1"/>
</dbReference>
<keyword evidence="4" id="KW-1185">Reference proteome</keyword>
<keyword evidence="1" id="KW-0732">Signal</keyword>
<reference evidence="3 4" key="1">
    <citation type="journal article" date="2006" name="Int. J. Syst. Evol. Microbiol.">
        <title>Chryseobacterium hispanicum sp. nov., isolated from the drinking water distribution system of Sevilla, Spain.</title>
        <authorList>
            <person name="Gallego V."/>
            <person name="Garcia M.T."/>
            <person name="Ventosa A."/>
        </authorList>
    </citation>
    <scope>NUCLEOTIDE SEQUENCE [LARGE SCALE GENOMIC DNA]</scope>
    <source>
        <strain evidence="3 4">KCTC 22104</strain>
    </source>
</reference>
<evidence type="ECO:0000256" key="1">
    <source>
        <dbReference type="SAM" id="SignalP"/>
    </source>
</evidence>
<feature type="domain" description="DUF6443" evidence="2">
    <location>
        <begin position="44"/>
        <end position="152"/>
    </location>
</feature>
<dbReference type="InterPro" id="IPR045619">
    <property type="entry name" value="DUF6443"/>
</dbReference>
<evidence type="ECO:0000259" key="2">
    <source>
        <dbReference type="Pfam" id="PF20041"/>
    </source>
</evidence>
<dbReference type="AlphaFoldDB" id="A0A3D9CJV1"/>
<dbReference type="Gene3D" id="2.180.10.10">
    <property type="entry name" value="RHS repeat-associated core"/>
    <property type="match status" value="1"/>
</dbReference>
<dbReference type="PANTHER" id="PTHR32305">
    <property type="match status" value="1"/>
</dbReference>
<dbReference type="Pfam" id="PF20041">
    <property type="entry name" value="DUF6443"/>
    <property type="match status" value="1"/>
</dbReference>
<protein>
    <submittedName>
        <fullName evidence="3">RHS repeat-associated core domain-containing protein</fullName>
    </submittedName>
</protein>
<evidence type="ECO:0000313" key="3">
    <source>
        <dbReference type="EMBL" id="REC66017.1"/>
    </source>
</evidence>
<dbReference type="PANTHER" id="PTHR32305:SF15">
    <property type="entry name" value="PROTEIN RHSA-RELATED"/>
    <property type="match status" value="1"/>
</dbReference>